<dbReference type="AlphaFoldDB" id="A0AA86QYC1"/>
<dbReference type="EMBL" id="CATOUU010000838">
    <property type="protein sequence ID" value="CAI9953248.1"/>
    <property type="molecule type" value="Genomic_DNA"/>
</dbReference>
<feature type="transmembrane region" description="Helical" evidence="1">
    <location>
        <begin position="37"/>
        <end position="58"/>
    </location>
</feature>
<comment type="caution">
    <text evidence="3">The sequence shown here is derived from an EMBL/GenBank/DDBJ whole genome shotgun (WGS) entry which is preliminary data.</text>
</comment>
<keyword evidence="1" id="KW-0812">Transmembrane</keyword>
<reference evidence="3" key="1">
    <citation type="submission" date="2023-06" db="EMBL/GenBank/DDBJ databases">
        <authorList>
            <person name="Kurt Z."/>
        </authorList>
    </citation>
    <scope>NUCLEOTIDE SEQUENCE</scope>
</reference>
<evidence type="ECO:0000313" key="2">
    <source>
        <dbReference type="EMBL" id="CAI9953248.1"/>
    </source>
</evidence>
<keyword evidence="1" id="KW-0472">Membrane</keyword>
<keyword evidence="6" id="KW-1185">Reference proteome</keyword>
<evidence type="ECO:0000313" key="4">
    <source>
        <dbReference type="EMBL" id="CAL6020551.1"/>
    </source>
</evidence>
<feature type="transmembrane region" description="Helical" evidence="1">
    <location>
        <begin position="64"/>
        <end position="85"/>
    </location>
</feature>
<organism evidence="3">
    <name type="scientific">Hexamita inflata</name>
    <dbReference type="NCBI Taxonomy" id="28002"/>
    <lineage>
        <taxon>Eukaryota</taxon>
        <taxon>Metamonada</taxon>
        <taxon>Diplomonadida</taxon>
        <taxon>Hexamitidae</taxon>
        <taxon>Hexamitinae</taxon>
        <taxon>Hexamita</taxon>
    </lineage>
</organism>
<protein>
    <submittedName>
        <fullName evidence="4">Hypothetical_protein</fullName>
    </submittedName>
</protein>
<proteinExistence type="predicted"/>
<accession>A0AA86QYC1</accession>
<dbReference type="EMBL" id="CAXDID020000086">
    <property type="protein sequence ID" value="CAL6020551.1"/>
    <property type="molecule type" value="Genomic_DNA"/>
</dbReference>
<evidence type="ECO:0000313" key="3">
    <source>
        <dbReference type="EMBL" id="CAI9959690.1"/>
    </source>
</evidence>
<reference evidence="4 6" key="2">
    <citation type="submission" date="2024-07" db="EMBL/GenBank/DDBJ databases">
        <authorList>
            <person name="Akdeniz Z."/>
        </authorList>
    </citation>
    <scope>NUCLEOTIDE SEQUENCE [LARGE SCALE GENOMIC DNA]</scope>
</reference>
<feature type="transmembrane region" description="Helical" evidence="1">
    <location>
        <begin position="6"/>
        <end position="25"/>
    </location>
</feature>
<gene>
    <name evidence="4" type="ORF">HINF_LOCUS27572</name>
    <name evidence="2" type="ORF">HINF_LOCUS40893</name>
    <name evidence="3" type="ORF">HINF_LOCUS47335</name>
    <name evidence="5" type="ORF">HINF_LOCUS55528</name>
</gene>
<name>A0AA86QYC1_9EUKA</name>
<evidence type="ECO:0000256" key="1">
    <source>
        <dbReference type="SAM" id="Phobius"/>
    </source>
</evidence>
<dbReference type="Proteomes" id="UP001642409">
    <property type="component" value="Unassembled WGS sequence"/>
</dbReference>
<keyword evidence="1" id="KW-1133">Transmembrane helix</keyword>
<sequence>MKVFQHIYLVAYMLFMFNDMVSNFLSASAPMPGSLKATFAFHGIFYMTQFCTIVWILYHGFTKFNTPVSACAELCIFIVYIALAAQTKAKAFALYYSMFLHLFVSVGLIVLSVFKFKPGRQNEVRVD</sequence>
<dbReference type="EMBL" id="CATOUU010000922">
    <property type="protein sequence ID" value="CAI9959690.1"/>
    <property type="molecule type" value="Genomic_DNA"/>
</dbReference>
<dbReference type="EMBL" id="CAXDID020000294">
    <property type="protein sequence ID" value="CAL6072237.1"/>
    <property type="molecule type" value="Genomic_DNA"/>
</dbReference>
<evidence type="ECO:0000313" key="5">
    <source>
        <dbReference type="EMBL" id="CAL6072237.1"/>
    </source>
</evidence>
<feature type="transmembrane region" description="Helical" evidence="1">
    <location>
        <begin position="92"/>
        <end position="114"/>
    </location>
</feature>
<evidence type="ECO:0000313" key="6">
    <source>
        <dbReference type="Proteomes" id="UP001642409"/>
    </source>
</evidence>